<keyword evidence="3" id="KW-1185">Reference proteome</keyword>
<evidence type="ECO:0000256" key="1">
    <source>
        <dbReference type="SAM" id="MobiDB-lite"/>
    </source>
</evidence>
<gene>
    <name evidence="2" type="ORF">C5167_006160</name>
</gene>
<dbReference type="EMBL" id="CM010718">
    <property type="protein sequence ID" value="RZC58852.1"/>
    <property type="molecule type" value="Genomic_DNA"/>
</dbReference>
<feature type="compositionally biased region" description="Basic and acidic residues" evidence="1">
    <location>
        <begin position="110"/>
        <end position="132"/>
    </location>
</feature>
<proteinExistence type="predicted"/>
<dbReference type="Proteomes" id="UP000316621">
    <property type="component" value="Chromosome 4"/>
</dbReference>
<accession>A0A4Y7JFN6</accession>
<reference evidence="2 3" key="1">
    <citation type="journal article" date="2018" name="Science">
        <title>The opium poppy genome and morphinan production.</title>
        <authorList>
            <person name="Guo L."/>
            <person name="Winzer T."/>
            <person name="Yang X."/>
            <person name="Li Y."/>
            <person name="Ning Z."/>
            <person name="He Z."/>
            <person name="Teodor R."/>
            <person name="Lu Y."/>
            <person name="Bowser T.A."/>
            <person name="Graham I.A."/>
            <person name="Ye K."/>
        </authorList>
    </citation>
    <scope>NUCLEOTIDE SEQUENCE [LARGE SCALE GENOMIC DNA]</scope>
    <source>
        <strain evidence="3">cv. HN1</strain>
        <tissue evidence="2">Leaves</tissue>
    </source>
</reference>
<feature type="compositionally biased region" description="Low complexity" evidence="1">
    <location>
        <begin position="97"/>
        <end position="107"/>
    </location>
</feature>
<dbReference type="Gramene" id="RZC58852">
    <property type="protein sequence ID" value="RZC58852"/>
    <property type="gene ID" value="C5167_006160"/>
</dbReference>
<evidence type="ECO:0000313" key="3">
    <source>
        <dbReference type="Proteomes" id="UP000316621"/>
    </source>
</evidence>
<sequence length="200" mass="22402">MCLLVFFRNHLGLRLYWGLIVHRHFTKTAGFSRYKASASEETHICIAYLHALTTTNKHFHVFYEYMAEQENELCELVRYVVGGSSVGDGGVERLSCSSHSQSSMTSESEGDLKFRDNKGDREDDAAPDKEATSAEATGNVMYALGEEMENCICNEELVLMNKNLVPCGNDEVELKWLKWSGTGSDADAAVRLEDEEDITL</sequence>
<feature type="region of interest" description="Disordered" evidence="1">
    <location>
        <begin position="97"/>
        <end position="134"/>
    </location>
</feature>
<protein>
    <submittedName>
        <fullName evidence="2">Uncharacterized protein</fullName>
    </submittedName>
</protein>
<organism evidence="2 3">
    <name type="scientific">Papaver somniferum</name>
    <name type="common">Opium poppy</name>
    <dbReference type="NCBI Taxonomy" id="3469"/>
    <lineage>
        <taxon>Eukaryota</taxon>
        <taxon>Viridiplantae</taxon>
        <taxon>Streptophyta</taxon>
        <taxon>Embryophyta</taxon>
        <taxon>Tracheophyta</taxon>
        <taxon>Spermatophyta</taxon>
        <taxon>Magnoliopsida</taxon>
        <taxon>Ranunculales</taxon>
        <taxon>Papaveraceae</taxon>
        <taxon>Papaveroideae</taxon>
        <taxon>Papaver</taxon>
    </lineage>
</organism>
<dbReference type="AlphaFoldDB" id="A0A4Y7JFN6"/>
<evidence type="ECO:0000313" key="2">
    <source>
        <dbReference type="EMBL" id="RZC58852.1"/>
    </source>
</evidence>
<name>A0A4Y7JFN6_PAPSO</name>